<sequence>MKTATSARLLTGRMRRSTLGASAVHWNGPAASQVRVRRRPLVACGAVFATRSFSSQMQPHISNGSLFETLPVHDAIEEERMPGYNAERFYPVQLGEVLGARYQVIAKLGFGTASTVWLGRDRETNDFVALKVCVAGDDDAPGTELEVSRRIQATDADDHPGKGLLRVVRDHFALAGPHGTHQCLVFAPMGITYTALRSRFRDGALSKAVLQKSLLLVLLGLDFMHQAGVVHTDLSPNNILMGVQDDAPFRQVEEAERAKPTPRKVLADRSIYLSYALPATHGVLAISDFGAARVGAPGQKHTGHVMPAAYRAPEAILGMEWDAKIDIWAVGIMIWDLFERGMLFHATKDGRINDEQHLAEMVALMGPPPRAFLERSDACRQYWDAHGNWIAATPIPEQTLETRETRLAGEDKALLVALARKLLRWLPEDRPAAEDLLDDAFLNQGRATG</sequence>
<dbReference type="SUPFAM" id="SSF56112">
    <property type="entry name" value="Protein kinase-like (PK-like)"/>
    <property type="match status" value="1"/>
</dbReference>
<dbReference type="Gene3D" id="1.10.510.10">
    <property type="entry name" value="Transferase(Phosphotransferase) domain 1"/>
    <property type="match status" value="1"/>
</dbReference>
<dbReference type="InterPro" id="IPR051175">
    <property type="entry name" value="CLK_kinases"/>
</dbReference>
<gene>
    <name evidence="16" type="ORF">SPI_00394</name>
</gene>
<dbReference type="Gene3D" id="3.30.200.20">
    <property type="entry name" value="Phosphorylase Kinase, domain 1"/>
    <property type="match status" value="1"/>
</dbReference>
<dbReference type="PANTHER" id="PTHR45646:SF11">
    <property type="entry name" value="SERINE_THREONINE-PROTEIN KINASE DOA"/>
    <property type="match status" value="1"/>
</dbReference>
<keyword evidence="9 16" id="KW-0418">Kinase</keyword>
<evidence type="ECO:0000256" key="5">
    <source>
        <dbReference type="ARBA" id="ARBA00019973"/>
    </source>
</evidence>
<dbReference type="Pfam" id="PF00069">
    <property type="entry name" value="Pkinase"/>
    <property type="match status" value="1"/>
</dbReference>
<evidence type="ECO:0000256" key="10">
    <source>
        <dbReference type="ARBA" id="ARBA00022840"/>
    </source>
</evidence>
<evidence type="ECO:0000256" key="2">
    <source>
        <dbReference type="ARBA" id="ARBA00011534"/>
    </source>
</evidence>
<evidence type="ECO:0000256" key="1">
    <source>
        <dbReference type="ARBA" id="ARBA00003747"/>
    </source>
</evidence>
<evidence type="ECO:0000256" key="9">
    <source>
        <dbReference type="ARBA" id="ARBA00022777"/>
    </source>
</evidence>
<keyword evidence="17" id="KW-1185">Reference proteome</keyword>
<evidence type="ECO:0000259" key="15">
    <source>
        <dbReference type="PROSITE" id="PS50011"/>
    </source>
</evidence>
<evidence type="ECO:0000256" key="6">
    <source>
        <dbReference type="ARBA" id="ARBA00022527"/>
    </source>
</evidence>
<dbReference type="GO" id="GO:0043484">
    <property type="term" value="P:regulation of RNA splicing"/>
    <property type="evidence" value="ECO:0007669"/>
    <property type="project" value="TreeGrafter"/>
</dbReference>
<protein>
    <recommendedName>
        <fullName evidence="5">EKC/KEOPS complex subunit BUD32</fullName>
        <ecNumber evidence="3">2.7.11.1</ecNumber>
    </recommendedName>
    <alternativeName>
        <fullName evidence="11 12">Atypical Serine/threonine protein kinase BUD32</fullName>
    </alternativeName>
    <alternativeName>
        <fullName evidence="4">EKC/KEOPS complex subunit bud32</fullName>
    </alternativeName>
</protein>
<dbReference type="InterPro" id="IPR000719">
    <property type="entry name" value="Prot_kinase_dom"/>
</dbReference>
<dbReference type="PROSITE" id="PS00109">
    <property type="entry name" value="PROTEIN_KINASE_TYR"/>
    <property type="match status" value="1"/>
</dbReference>
<comment type="caution">
    <text evidence="16">The sequence shown here is derived from an EMBL/GenBank/DDBJ whole genome shotgun (WGS) entry which is preliminary data.</text>
</comment>
<dbReference type="PANTHER" id="PTHR45646">
    <property type="entry name" value="SERINE/THREONINE-PROTEIN KINASE DOA-RELATED"/>
    <property type="match status" value="1"/>
</dbReference>
<keyword evidence="8" id="KW-0547">Nucleotide-binding</keyword>
<keyword evidence="10" id="KW-0067">ATP-binding</keyword>
<evidence type="ECO:0000256" key="13">
    <source>
        <dbReference type="ARBA" id="ARBA00047899"/>
    </source>
</evidence>
<evidence type="ECO:0000256" key="8">
    <source>
        <dbReference type="ARBA" id="ARBA00022741"/>
    </source>
</evidence>
<dbReference type="STRING" id="1081102.A0A162MPV7"/>
<evidence type="ECO:0000256" key="4">
    <source>
        <dbReference type="ARBA" id="ARBA00013948"/>
    </source>
</evidence>
<organism evidence="16 17">
    <name type="scientific">Niveomyces insectorum RCEF 264</name>
    <dbReference type="NCBI Taxonomy" id="1081102"/>
    <lineage>
        <taxon>Eukaryota</taxon>
        <taxon>Fungi</taxon>
        <taxon>Dikarya</taxon>
        <taxon>Ascomycota</taxon>
        <taxon>Pezizomycotina</taxon>
        <taxon>Sordariomycetes</taxon>
        <taxon>Hypocreomycetidae</taxon>
        <taxon>Hypocreales</taxon>
        <taxon>Cordycipitaceae</taxon>
        <taxon>Niveomyces</taxon>
    </lineage>
</organism>
<comment type="subunit">
    <text evidence="2">Component of the EKC/KEOPS complex composed of at least BUD32, CGI121, GON7, KAE1 and PCC1; the whole complex dimerizes.</text>
</comment>
<evidence type="ECO:0000313" key="16">
    <source>
        <dbReference type="EMBL" id="OAA68199.1"/>
    </source>
</evidence>
<evidence type="ECO:0000256" key="12">
    <source>
        <dbReference type="ARBA" id="ARBA00033194"/>
    </source>
</evidence>
<comment type="catalytic activity">
    <reaction evidence="13">
        <text>L-threonyl-[protein] + ATP = O-phospho-L-threonyl-[protein] + ADP + H(+)</text>
        <dbReference type="Rhea" id="RHEA:46608"/>
        <dbReference type="Rhea" id="RHEA-COMP:11060"/>
        <dbReference type="Rhea" id="RHEA-COMP:11605"/>
        <dbReference type="ChEBI" id="CHEBI:15378"/>
        <dbReference type="ChEBI" id="CHEBI:30013"/>
        <dbReference type="ChEBI" id="CHEBI:30616"/>
        <dbReference type="ChEBI" id="CHEBI:61977"/>
        <dbReference type="ChEBI" id="CHEBI:456216"/>
        <dbReference type="EC" id="2.7.11.1"/>
    </reaction>
</comment>
<feature type="domain" description="Protein kinase" evidence="15">
    <location>
        <begin position="102"/>
        <end position="442"/>
    </location>
</feature>
<keyword evidence="6" id="KW-0723">Serine/threonine-protein kinase</keyword>
<dbReference type="AlphaFoldDB" id="A0A162MPV7"/>
<keyword evidence="7" id="KW-0808">Transferase</keyword>
<comment type="function">
    <text evidence="1">Component of the EKC/KEOPS complex that is required for the formation of a threonylcarbamoyl group on adenosine at position 37 (t(6)A37) in tRNAs that read codons beginning with adenine. The complex is probably involved in the transfer of the threonylcarbamoyl moiety of threonylcarbamoyl-AMP (TC-AMP) to the N6 group of A37. BUD32 has ATPase activity in the context of the EKC/KEOPS complex and likely plays a supporting role to the catalytic subunit KAE1. The EKC/KEOPS complex also promotes both telomere uncapping and telomere elongation. The complex is required for efficient recruitment of transcriptional coactivators.</text>
</comment>
<dbReference type="OrthoDB" id="4864229at2759"/>
<accession>A0A162MPV7</accession>
<dbReference type="Proteomes" id="UP000076874">
    <property type="component" value="Unassembled WGS sequence"/>
</dbReference>
<evidence type="ECO:0000256" key="7">
    <source>
        <dbReference type="ARBA" id="ARBA00022679"/>
    </source>
</evidence>
<dbReference type="EMBL" id="AZHD01000001">
    <property type="protein sequence ID" value="OAA68199.1"/>
    <property type="molecule type" value="Genomic_DNA"/>
</dbReference>
<evidence type="ECO:0000256" key="11">
    <source>
        <dbReference type="ARBA" id="ARBA00030980"/>
    </source>
</evidence>
<evidence type="ECO:0000313" key="17">
    <source>
        <dbReference type="Proteomes" id="UP000076874"/>
    </source>
</evidence>
<comment type="catalytic activity">
    <reaction evidence="14">
        <text>L-seryl-[protein] + ATP = O-phospho-L-seryl-[protein] + ADP + H(+)</text>
        <dbReference type="Rhea" id="RHEA:17989"/>
        <dbReference type="Rhea" id="RHEA-COMP:9863"/>
        <dbReference type="Rhea" id="RHEA-COMP:11604"/>
        <dbReference type="ChEBI" id="CHEBI:15378"/>
        <dbReference type="ChEBI" id="CHEBI:29999"/>
        <dbReference type="ChEBI" id="CHEBI:30616"/>
        <dbReference type="ChEBI" id="CHEBI:83421"/>
        <dbReference type="ChEBI" id="CHEBI:456216"/>
        <dbReference type="EC" id="2.7.11.1"/>
    </reaction>
</comment>
<evidence type="ECO:0000256" key="3">
    <source>
        <dbReference type="ARBA" id="ARBA00012513"/>
    </source>
</evidence>
<evidence type="ECO:0000256" key="14">
    <source>
        <dbReference type="ARBA" id="ARBA00048679"/>
    </source>
</evidence>
<dbReference type="GO" id="GO:0005524">
    <property type="term" value="F:ATP binding"/>
    <property type="evidence" value="ECO:0007669"/>
    <property type="project" value="UniProtKB-KW"/>
</dbReference>
<proteinExistence type="predicted"/>
<dbReference type="GO" id="GO:0004674">
    <property type="term" value="F:protein serine/threonine kinase activity"/>
    <property type="evidence" value="ECO:0007669"/>
    <property type="project" value="UniProtKB-KW"/>
</dbReference>
<dbReference type="InterPro" id="IPR008266">
    <property type="entry name" value="Tyr_kinase_AS"/>
</dbReference>
<dbReference type="GO" id="GO:0005634">
    <property type="term" value="C:nucleus"/>
    <property type="evidence" value="ECO:0007669"/>
    <property type="project" value="TreeGrafter"/>
</dbReference>
<dbReference type="PROSITE" id="PS50011">
    <property type="entry name" value="PROTEIN_KINASE_DOM"/>
    <property type="match status" value="1"/>
</dbReference>
<dbReference type="InterPro" id="IPR011009">
    <property type="entry name" value="Kinase-like_dom_sf"/>
</dbReference>
<reference evidence="16 17" key="1">
    <citation type="journal article" date="2016" name="Genome Biol. Evol.">
        <title>Divergent and convergent evolution of fungal pathogenicity.</title>
        <authorList>
            <person name="Shang Y."/>
            <person name="Xiao G."/>
            <person name="Zheng P."/>
            <person name="Cen K."/>
            <person name="Zhan S."/>
            <person name="Wang C."/>
        </authorList>
    </citation>
    <scope>NUCLEOTIDE SEQUENCE [LARGE SCALE GENOMIC DNA]</scope>
    <source>
        <strain evidence="16 17">RCEF 264</strain>
    </source>
</reference>
<dbReference type="EC" id="2.7.11.1" evidence="3"/>
<name>A0A162MPV7_9HYPO</name>